<comment type="caution">
    <text evidence="2">The sequence shown here is derived from an EMBL/GenBank/DDBJ whole genome shotgun (WGS) entry which is preliminary data.</text>
</comment>
<dbReference type="EMBL" id="JACHIH010000004">
    <property type="protein sequence ID" value="MBB5046402.1"/>
    <property type="molecule type" value="Genomic_DNA"/>
</dbReference>
<feature type="transmembrane region" description="Helical" evidence="1">
    <location>
        <begin position="21"/>
        <end position="38"/>
    </location>
</feature>
<name>A0A7W7Z1T7_9BRAD</name>
<dbReference type="RefSeq" id="WP_184255238.1">
    <property type="nucleotide sequence ID" value="NZ_JACHIH010000004.1"/>
</dbReference>
<evidence type="ECO:0000313" key="3">
    <source>
        <dbReference type="Proteomes" id="UP000542353"/>
    </source>
</evidence>
<keyword evidence="1" id="KW-0472">Membrane</keyword>
<dbReference type="Proteomes" id="UP000542353">
    <property type="component" value="Unassembled WGS sequence"/>
</dbReference>
<keyword evidence="1" id="KW-0812">Transmembrane</keyword>
<keyword evidence="3" id="KW-1185">Reference proteome</keyword>
<proteinExistence type="predicted"/>
<reference evidence="2 3" key="1">
    <citation type="submission" date="2020-08" db="EMBL/GenBank/DDBJ databases">
        <title>Genomic Encyclopedia of Type Strains, Phase IV (KMG-IV): sequencing the most valuable type-strain genomes for metagenomic binning, comparative biology and taxonomic classification.</title>
        <authorList>
            <person name="Goeker M."/>
        </authorList>
    </citation>
    <scope>NUCLEOTIDE SEQUENCE [LARGE SCALE GENOMIC DNA]</scope>
    <source>
        <strain evidence="2 3">DSM 12706</strain>
    </source>
</reference>
<gene>
    <name evidence="2" type="ORF">HNR60_001147</name>
</gene>
<organism evidence="2 3">
    <name type="scientific">Rhodopseudomonas rhenobacensis</name>
    <dbReference type="NCBI Taxonomy" id="87461"/>
    <lineage>
        <taxon>Bacteria</taxon>
        <taxon>Pseudomonadati</taxon>
        <taxon>Pseudomonadota</taxon>
        <taxon>Alphaproteobacteria</taxon>
        <taxon>Hyphomicrobiales</taxon>
        <taxon>Nitrobacteraceae</taxon>
        <taxon>Rhodopseudomonas</taxon>
    </lineage>
</organism>
<feature type="transmembrane region" description="Helical" evidence="1">
    <location>
        <begin position="44"/>
        <end position="63"/>
    </location>
</feature>
<evidence type="ECO:0000256" key="1">
    <source>
        <dbReference type="SAM" id="Phobius"/>
    </source>
</evidence>
<protein>
    <submittedName>
        <fullName evidence="2">Uncharacterized protein</fullName>
    </submittedName>
</protein>
<keyword evidence="1" id="KW-1133">Transmembrane helix</keyword>
<accession>A0A7W7Z1T7</accession>
<dbReference type="AlphaFoldDB" id="A0A7W7Z1T7"/>
<evidence type="ECO:0000313" key="2">
    <source>
        <dbReference type="EMBL" id="MBB5046402.1"/>
    </source>
</evidence>
<sequence>MQTSQSPSTPPRNDRLGRAQIAGLVGVAAVLVGLIYQFGYAFVISLALFETAAALIFLVYLIGSDAFAKRGVKAAEPVAKPRVRRADRVAPREIERNAA</sequence>